<reference evidence="3" key="1">
    <citation type="journal article" date="2019" name="Int. J. Syst. Evol. Microbiol.">
        <title>The Global Catalogue of Microorganisms (GCM) 10K type strain sequencing project: providing services to taxonomists for standard genome sequencing and annotation.</title>
        <authorList>
            <consortium name="The Broad Institute Genomics Platform"/>
            <consortium name="The Broad Institute Genome Sequencing Center for Infectious Disease"/>
            <person name="Wu L."/>
            <person name="Ma J."/>
        </authorList>
    </citation>
    <scope>NUCLEOTIDE SEQUENCE [LARGE SCALE GENOMIC DNA]</scope>
    <source>
        <strain evidence="3">CGMCC 4.7357</strain>
    </source>
</reference>
<dbReference type="NCBIfam" id="TIGR00199">
    <property type="entry name" value="PncC_domain"/>
    <property type="match status" value="1"/>
</dbReference>
<keyword evidence="3" id="KW-1185">Reference proteome</keyword>
<dbReference type="Pfam" id="PF02464">
    <property type="entry name" value="CinA"/>
    <property type="match status" value="1"/>
</dbReference>
<feature type="domain" description="CinA C-terminal" evidence="1">
    <location>
        <begin position="11"/>
        <end position="162"/>
    </location>
</feature>
<organism evidence="2 3">
    <name type="scientific">Falsiporphyromonas endometrii</name>
    <dbReference type="NCBI Taxonomy" id="1387297"/>
    <lineage>
        <taxon>Bacteria</taxon>
        <taxon>Pseudomonadati</taxon>
        <taxon>Bacteroidota</taxon>
        <taxon>Bacteroidia</taxon>
        <taxon>Bacteroidales</taxon>
        <taxon>Porphyromonadaceae</taxon>
        <taxon>Falsiporphyromonas</taxon>
    </lineage>
</organism>
<gene>
    <name evidence="2" type="ORF">ACFO3G_09415</name>
</gene>
<evidence type="ECO:0000313" key="2">
    <source>
        <dbReference type="EMBL" id="MFC4666809.1"/>
    </source>
</evidence>
<dbReference type="InterPro" id="IPR036653">
    <property type="entry name" value="CinA-like_C"/>
</dbReference>
<sequence>MKSTNIMGIETIIQEIATILTNRKETLCTAESCTGGMLAAAFTSIPGASEYFKGGIISYTYDVKNNLLGVPLEDLEKYGAVRSEVALQMAVGAKEQMQSTYSISTTGVAGPGGGSPDTPVGSVWVGLTSPNETYTKLLHLSGDRKQIINSAREEAIRLFRDLLNRTNH</sequence>
<dbReference type="SUPFAM" id="SSF142433">
    <property type="entry name" value="CinA-like"/>
    <property type="match status" value="1"/>
</dbReference>
<protein>
    <submittedName>
        <fullName evidence="2">CinA family protein</fullName>
    </submittedName>
</protein>
<name>A0ABV9K9W6_9PORP</name>
<dbReference type="Gene3D" id="3.90.950.20">
    <property type="entry name" value="CinA-like"/>
    <property type="match status" value="1"/>
</dbReference>
<dbReference type="InterPro" id="IPR008136">
    <property type="entry name" value="CinA_C"/>
</dbReference>
<comment type="caution">
    <text evidence="2">The sequence shown here is derived from an EMBL/GenBank/DDBJ whole genome shotgun (WGS) entry which is preliminary data.</text>
</comment>
<evidence type="ECO:0000259" key="1">
    <source>
        <dbReference type="Pfam" id="PF02464"/>
    </source>
</evidence>
<accession>A0ABV9K9W6</accession>
<proteinExistence type="predicted"/>
<dbReference type="EMBL" id="JBHSGO010000216">
    <property type="protein sequence ID" value="MFC4666809.1"/>
    <property type="molecule type" value="Genomic_DNA"/>
</dbReference>
<dbReference type="Proteomes" id="UP001596020">
    <property type="component" value="Unassembled WGS sequence"/>
</dbReference>
<evidence type="ECO:0000313" key="3">
    <source>
        <dbReference type="Proteomes" id="UP001596020"/>
    </source>
</evidence>